<evidence type="ECO:0000256" key="2">
    <source>
        <dbReference type="ARBA" id="ARBA00022571"/>
    </source>
</evidence>
<dbReference type="Gene3D" id="3.40.50.20">
    <property type="match status" value="2"/>
</dbReference>
<dbReference type="InterPro" id="IPR005483">
    <property type="entry name" value="CPSase_dom"/>
</dbReference>
<dbReference type="InterPro" id="IPR036897">
    <property type="entry name" value="CarbamoylP_synth_lsu_oligo_sf"/>
</dbReference>
<feature type="binding site" evidence="10">
    <location>
        <position position="839"/>
    </location>
    <ligand>
        <name>Mn(2+)</name>
        <dbReference type="ChEBI" id="CHEBI:29035"/>
        <label>4</label>
    </ligand>
</feature>
<dbReference type="GO" id="GO:0004088">
    <property type="term" value="F:carbamoyl-phosphate synthase (glutamine-hydrolyzing) activity"/>
    <property type="evidence" value="ECO:0007669"/>
    <property type="project" value="UniProtKB-EC"/>
</dbReference>
<dbReference type="Pfam" id="PF25596">
    <property type="entry name" value="CPSase_L_D1"/>
    <property type="match status" value="2"/>
</dbReference>
<keyword evidence="2 10" id="KW-0055">Arginine biosynthesis</keyword>
<protein>
    <recommendedName>
        <fullName evidence="10">Carbamoyl phosphate synthase large chain</fullName>
        <ecNumber evidence="10">6.3.4.16</ecNumber>
        <ecNumber evidence="10">6.3.5.5</ecNumber>
    </recommendedName>
    <alternativeName>
        <fullName evidence="10">Carbamoyl phosphate synthetase ammonia chain</fullName>
    </alternativeName>
</protein>
<feature type="binding site" evidence="10">
    <location>
        <position position="210"/>
    </location>
    <ligand>
        <name>ATP</name>
        <dbReference type="ChEBI" id="CHEBI:30616"/>
        <label>1</label>
    </ligand>
</feature>
<dbReference type="SUPFAM" id="SSF52335">
    <property type="entry name" value="Methylglyoxal synthase-like"/>
    <property type="match status" value="1"/>
</dbReference>
<feature type="region of interest" description="Carboxyphosphate synthetic domain" evidence="10">
    <location>
        <begin position="1"/>
        <end position="401"/>
    </location>
</feature>
<feature type="binding site" evidence="10">
    <location>
        <position position="298"/>
    </location>
    <ligand>
        <name>Mg(2+)</name>
        <dbReference type="ChEBI" id="CHEBI:18420"/>
        <label>2</label>
    </ligand>
</feature>
<dbReference type="PROSITE" id="PS00866">
    <property type="entry name" value="CPSASE_1"/>
    <property type="match status" value="1"/>
</dbReference>
<dbReference type="PROSITE" id="PS51855">
    <property type="entry name" value="MGS"/>
    <property type="match status" value="1"/>
</dbReference>
<accession>A0ABU6MH97</accession>
<feature type="binding site" evidence="10">
    <location>
        <position position="129"/>
    </location>
    <ligand>
        <name>ATP</name>
        <dbReference type="ChEBI" id="CHEBI:30616"/>
        <label>1</label>
    </ligand>
</feature>
<dbReference type="InterPro" id="IPR013815">
    <property type="entry name" value="ATP_grasp_subdomain_1"/>
</dbReference>
<comment type="caution">
    <text evidence="13">The sequence shown here is derived from an EMBL/GenBank/DDBJ whole genome shotgun (WGS) entry which is preliminary data.</text>
</comment>
<feature type="binding site" evidence="10">
    <location>
        <position position="785"/>
    </location>
    <ligand>
        <name>ATP</name>
        <dbReference type="ChEBI" id="CHEBI:30616"/>
        <label>2</label>
    </ligand>
</feature>
<comment type="function">
    <text evidence="10">Large subunit of the glutamine-dependent carbamoyl phosphate synthetase (CPSase). CPSase catalyzes the formation of carbamoyl phosphate from the ammonia moiety of glutamine, carbonate, and phosphate donated by ATP, constituting the first step of 2 biosynthetic pathways, one leading to arginine and/or urea and the other to pyrimidine nucleotides. The large subunit (synthetase) binds the substrates ammonia (free or transferred from glutamine from the small subunit), hydrogencarbonate and ATP and carries out an ATP-coupled ligase reaction, activating hydrogencarbonate by forming carboxy phosphate which reacts with ammonia to form carbamoyl phosphate.</text>
</comment>
<evidence type="ECO:0000256" key="9">
    <source>
        <dbReference type="ARBA" id="ARBA00047359"/>
    </source>
</evidence>
<feature type="binding site" evidence="10">
    <location>
        <position position="298"/>
    </location>
    <ligand>
        <name>Mn(2+)</name>
        <dbReference type="ChEBI" id="CHEBI:29035"/>
        <label>2</label>
    </ligand>
</feature>
<evidence type="ECO:0000313" key="14">
    <source>
        <dbReference type="Proteomes" id="UP001341444"/>
    </source>
</evidence>
<feature type="binding site" evidence="10">
    <location>
        <position position="710"/>
    </location>
    <ligand>
        <name>ATP</name>
        <dbReference type="ChEBI" id="CHEBI:30616"/>
        <label>2</label>
    </ligand>
</feature>
<feature type="binding site" evidence="10">
    <location>
        <position position="215"/>
    </location>
    <ligand>
        <name>ATP</name>
        <dbReference type="ChEBI" id="CHEBI:30616"/>
        <label>1</label>
    </ligand>
</feature>
<feature type="region of interest" description="Allosteric domain" evidence="10">
    <location>
        <begin position="931"/>
        <end position="1074"/>
    </location>
</feature>
<dbReference type="InterPro" id="IPR006275">
    <property type="entry name" value="CPSase_lsu"/>
</dbReference>
<dbReference type="NCBIfam" id="NF003671">
    <property type="entry name" value="PRK05294.1"/>
    <property type="match status" value="1"/>
</dbReference>
<feature type="binding site" evidence="10">
    <location>
        <position position="176"/>
    </location>
    <ligand>
        <name>ATP</name>
        <dbReference type="ChEBI" id="CHEBI:30616"/>
        <label>1</label>
    </ligand>
</feature>
<feature type="binding site" evidence="10">
    <location>
        <position position="241"/>
    </location>
    <ligand>
        <name>ATP</name>
        <dbReference type="ChEBI" id="CHEBI:30616"/>
        <label>1</label>
    </ligand>
</feature>
<dbReference type="RefSeq" id="WP_066264363.1">
    <property type="nucleotide sequence ID" value="NZ_JARMAB010000019.1"/>
</dbReference>
<dbReference type="Gene3D" id="1.10.1030.10">
    <property type="entry name" value="Carbamoyl-phosphate synthetase, large subunit oligomerisation domain"/>
    <property type="match status" value="1"/>
</dbReference>
<dbReference type="NCBIfam" id="TIGR01369">
    <property type="entry name" value="CPSaseII_lrg"/>
    <property type="match status" value="1"/>
</dbReference>
<feature type="binding site" evidence="10">
    <location>
        <position position="300"/>
    </location>
    <ligand>
        <name>Mn(2+)</name>
        <dbReference type="ChEBI" id="CHEBI:29035"/>
        <label>2</label>
    </ligand>
</feature>
<feature type="binding site" evidence="10">
    <location>
        <position position="837"/>
    </location>
    <ligand>
        <name>Mg(2+)</name>
        <dbReference type="ChEBI" id="CHEBI:18420"/>
        <label>3</label>
    </ligand>
</feature>
<dbReference type="Pfam" id="PF02786">
    <property type="entry name" value="CPSase_L_D2"/>
    <property type="match status" value="2"/>
</dbReference>
<dbReference type="PRINTS" id="PR00098">
    <property type="entry name" value="CPSASE"/>
</dbReference>
<feature type="binding site" evidence="10">
    <location>
        <position position="298"/>
    </location>
    <ligand>
        <name>Mg(2+)</name>
        <dbReference type="ChEBI" id="CHEBI:18420"/>
        <label>1</label>
    </ligand>
</feature>
<feature type="binding site" evidence="10">
    <location>
        <position position="825"/>
    </location>
    <ligand>
        <name>Mn(2+)</name>
        <dbReference type="ChEBI" id="CHEBI:29035"/>
        <label>3</label>
    </ligand>
</feature>
<comment type="catalytic activity">
    <reaction evidence="10">
        <text>hydrogencarbonate + L-glutamine + 2 ATP + H2O = carbamoyl phosphate + L-glutamate + 2 ADP + phosphate + 2 H(+)</text>
        <dbReference type="Rhea" id="RHEA:18633"/>
        <dbReference type="ChEBI" id="CHEBI:15377"/>
        <dbReference type="ChEBI" id="CHEBI:15378"/>
        <dbReference type="ChEBI" id="CHEBI:17544"/>
        <dbReference type="ChEBI" id="CHEBI:29985"/>
        <dbReference type="ChEBI" id="CHEBI:30616"/>
        <dbReference type="ChEBI" id="CHEBI:43474"/>
        <dbReference type="ChEBI" id="CHEBI:58228"/>
        <dbReference type="ChEBI" id="CHEBI:58359"/>
        <dbReference type="ChEBI" id="CHEBI:456216"/>
        <dbReference type="EC" id="6.3.5.5"/>
    </reaction>
</comment>
<keyword evidence="6 10" id="KW-0547">Nucleotide-binding</keyword>
<dbReference type="Gene3D" id="3.40.50.1380">
    <property type="entry name" value="Methylglyoxal synthase-like domain"/>
    <property type="match status" value="1"/>
</dbReference>
<feature type="binding site" evidence="10">
    <location>
        <position position="825"/>
    </location>
    <ligand>
        <name>ATP</name>
        <dbReference type="ChEBI" id="CHEBI:30616"/>
        <label>2</label>
    </ligand>
</feature>
<comment type="similarity">
    <text evidence="1 10">Belongs to the CarB family.</text>
</comment>
<evidence type="ECO:0000256" key="8">
    <source>
        <dbReference type="ARBA" id="ARBA00022975"/>
    </source>
</evidence>
<dbReference type="EC" id="6.3.5.5" evidence="10"/>
<comment type="catalytic activity">
    <reaction evidence="9 10">
        <text>hydrogencarbonate + NH4(+) + 2 ATP = carbamoyl phosphate + 2 ADP + phosphate + 2 H(+)</text>
        <dbReference type="Rhea" id="RHEA:18029"/>
        <dbReference type="ChEBI" id="CHEBI:15378"/>
        <dbReference type="ChEBI" id="CHEBI:17544"/>
        <dbReference type="ChEBI" id="CHEBI:28938"/>
        <dbReference type="ChEBI" id="CHEBI:30616"/>
        <dbReference type="ChEBI" id="CHEBI:43474"/>
        <dbReference type="ChEBI" id="CHEBI:58228"/>
        <dbReference type="ChEBI" id="CHEBI:456216"/>
        <dbReference type="EC" id="6.3.4.16"/>
    </reaction>
</comment>
<comment type="pathway">
    <text evidence="10">Pyrimidine metabolism; UMP biosynthesis via de novo pathway; (S)-dihydroorotate from bicarbonate: step 1/3.</text>
</comment>
<evidence type="ECO:0000256" key="7">
    <source>
        <dbReference type="ARBA" id="ARBA00022840"/>
    </source>
</evidence>
<feature type="binding site" evidence="10">
    <location>
        <position position="837"/>
    </location>
    <ligand>
        <name>ATP</name>
        <dbReference type="ChEBI" id="CHEBI:30616"/>
        <label>2</label>
    </ligand>
</feature>
<dbReference type="PROSITE" id="PS00867">
    <property type="entry name" value="CPSASE_2"/>
    <property type="match status" value="2"/>
</dbReference>
<feature type="binding site" evidence="10">
    <location>
        <position position="837"/>
    </location>
    <ligand>
        <name>Mg(2+)</name>
        <dbReference type="ChEBI" id="CHEBI:18420"/>
        <label>4</label>
    </ligand>
</feature>
<feature type="domain" description="ATP-grasp" evidence="11">
    <location>
        <begin position="674"/>
        <end position="866"/>
    </location>
</feature>
<dbReference type="Pfam" id="PF02142">
    <property type="entry name" value="MGS"/>
    <property type="match status" value="1"/>
</dbReference>
<dbReference type="PROSITE" id="PS50975">
    <property type="entry name" value="ATP_GRASP"/>
    <property type="match status" value="2"/>
</dbReference>
<feature type="binding site" evidence="10">
    <location>
        <position position="783"/>
    </location>
    <ligand>
        <name>ATP</name>
        <dbReference type="ChEBI" id="CHEBI:30616"/>
        <label>2</label>
    </ligand>
</feature>
<dbReference type="Pfam" id="PF02787">
    <property type="entry name" value="CPSase_L_D3"/>
    <property type="match status" value="1"/>
</dbReference>
<feature type="binding site" evidence="10">
    <location>
        <position position="243"/>
    </location>
    <ligand>
        <name>ATP</name>
        <dbReference type="ChEBI" id="CHEBI:30616"/>
        <label>1</label>
    </ligand>
</feature>
<feature type="binding site" evidence="10">
    <location>
        <position position="242"/>
    </location>
    <ligand>
        <name>ATP</name>
        <dbReference type="ChEBI" id="CHEBI:30616"/>
        <label>1</label>
    </ligand>
</feature>
<dbReference type="NCBIfam" id="NF009455">
    <property type="entry name" value="PRK12815.1"/>
    <property type="match status" value="1"/>
</dbReference>
<dbReference type="SMART" id="SM01096">
    <property type="entry name" value="CPSase_L_D3"/>
    <property type="match status" value="1"/>
</dbReference>
<dbReference type="Proteomes" id="UP001341444">
    <property type="component" value="Unassembled WGS sequence"/>
</dbReference>
<keyword evidence="4 10" id="KW-0028">Amino-acid biosynthesis</keyword>
<keyword evidence="14" id="KW-1185">Reference proteome</keyword>
<dbReference type="SMART" id="SM00851">
    <property type="entry name" value="MGS"/>
    <property type="match status" value="1"/>
</dbReference>
<feature type="binding site" evidence="10">
    <location>
        <position position="298"/>
    </location>
    <ligand>
        <name>ATP</name>
        <dbReference type="ChEBI" id="CHEBI:30616"/>
        <label>1</label>
    </ligand>
</feature>
<dbReference type="InterPro" id="IPR005479">
    <property type="entry name" value="CPAse_ATP-bd"/>
</dbReference>
<comment type="caution">
    <text evidence="10">Lacks conserved residue(s) required for the propagation of feature annotation.</text>
</comment>
<feature type="binding site" evidence="10">
    <location>
        <position position="284"/>
    </location>
    <ligand>
        <name>ATP</name>
        <dbReference type="ChEBI" id="CHEBI:30616"/>
        <label>1</label>
    </ligand>
</feature>
<comment type="pathway">
    <text evidence="10">Amino-acid biosynthesis; L-arginine biosynthesis; carbamoyl phosphate from bicarbonate: step 1/1.</text>
</comment>
<feature type="domain" description="ATP-grasp" evidence="11">
    <location>
        <begin position="133"/>
        <end position="327"/>
    </location>
</feature>
<keyword evidence="8 10" id="KW-0665">Pyrimidine biosynthesis</keyword>
<dbReference type="InterPro" id="IPR011607">
    <property type="entry name" value="MGS-like_dom"/>
</dbReference>
<evidence type="ECO:0000259" key="12">
    <source>
        <dbReference type="PROSITE" id="PS51855"/>
    </source>
</evidence>
<feature type="binding site" evidence="10">
    <location>
        <position position="837"/>
    </location>
    <ligand>
        <name>Mn(2+)</name>
        <dbReference type="ChEBI" id="CHEBI:29035"/>
        <label>4</label>
    </ligand>
</feature>
<proteinExistence type="inferred from homology"/>
<comment type="cofactor">
    <cofactor evidence="10">
        <name>Mg(2+)</name>
        <dbReference type="ChEBI" id="CHEBI:18420"/>
    </cofactor>
    <cofactor evidence="10">
        <name>Mn(2+)</name>
        <dbReference type="ChEBI" id="CHEBI:29035"/>
    </cofactor>
    <text evidence="10">Binds 4 Mg(2+) or Mn(2+) ions per subunit.</text>
</comment>
<keyword evidence="7 10" id="KW-0067">ATP-binding</keyword>
<dbReference type="InterPro" id="IPR011761">
    <property type="entry name" value="ATP-grasp"/>
</dbReference>
<keyword evidence="3 10" id="KW-0436">Ligase</keyword>
<feature type="binding site" evidence="10">
    <location>
        <position position="839"/>
    </location>
    <ligand>
        <name>Mg(2+)</name>
        <dbReference type="ChEBI" id="CHEBI:18420"/>
        <label>4</label>
    </ligand>
</feature>
<dbReference type="SUPFAM" id="SSF52440">
    <property type="entry name" value="PreATP-grasp domain"/>
    <property type="match status" value="2"/>
</dbReference>
<feature type="domain" description="MGS-like" evidence="12">
    <location>
        <begin position="932"/>
        <end position="1074"/>
    </location>
</feature>
<sequence>MPYRKEIKKVLVLGSGPVVIGQAAEFDYAGTQACLALKEEGIEVILLNNNPATIMTDKSVADKVYMEPMTVETIERIIQKEKPDGMIGTLGGQTALNLTVELDSLNLLQKYNVELLGTPVDSIQKGEDREKFRQLMIDIQEPVIESEIITSVEAGLAFIKKIGYPVIIRPAYTLGGAGGGFASTDEEFIQALKNGLTASPIKQVLVEKSIKGWKEIEYEVVRDDNDTCIIVCNMENLDPVGVHTGDSIVVAPSQTLSDSQYQLLRNASLKVIRALGIIGGCNIQFALDPYSDQYFIIEVNPRVSRSSALASKATGYPIARVAAKCALGYQLDEIINPITGNTFASFEPALDYIVVKLPRFPFDKFPEADRSLGTQMKATGETMAIDRTFEGALNKALRSIEDKNTGLYHPLAAEKSSKELVKLLEQPTDLRLYAIAEALRKGFTIQDVHRYSQIDCWFLEKINKLIELEKQLSCWTLKNMPENLLIQAKKMNFSDKSISIKLGCQEKQVRDLRKTLKLKPVYKLVDTCAAEFAAVTPYYYSTWGGSDEVNVSAKKKALIIGSGPIRIGQGIEFDYCSVQAVLALKKMGFETIVINNNPETVSTDYSIADKLYFEPLAVEDILNIIEKEKVEWVFTQFGGQTALNVAEELEKEGAPLAGTSVDTIDRLEDRSRFYQLLTKLGIPHIEGEMAWNSDEVNQAAKKLGFPVLVRPSYVIGGQSMHIIYSHEQLEVYLKMYKDTQDARMWPLLVDQYLPGYECELDCVSDGKEIFIPGIFEHIEKAGVHSGDSMAVIPPQHLDSGHQDTLINYTKKISQEAKIVGMANVQFVIHQDEVYVLEVNPRASRTVPIISKITGVPIIEKAIEVQTGNSLLKKGLHQEPDFISVKAPVFSNGKLNDMDPILGPEMKSTGEALALSDSYETALYKALFPKGVNFLQNNMGKKKVVCSISDNQKPEALSLMKSLADKGYKLAATPGTAKFLQQNGVPSETVPTIHMDLKAFFNKETIAAAIILPAKGRDKKTAGHYMRKLSSQAGIPLFTWLDTAAAAYSMPAGIQSEPVPLDEYVRKLEPNRIGG</sequence>
<evidence type="ECO:0000256" key="3">
    <source>
        <dbReference type="ARBA" id="ARBA00022598"/>
    </source>
</evidence>
<feature type="binding site" evidence="10">
    <location>
        <position position="284"/>
    </location>
    <ligand>
        <name>Mg(2+)</name>
        <dbReference type="ChEBI" id="CHEBI:18420"/>
        <label>1</label>
    </ligand>
</feature>
<feature type="binding site" evidence="10">
    <location>
        <position position="175"/>
    </location>
    <ligand>
        <name>ATP</name>
        <dbReference type="ChEBI" id="CHEBI:30616"/>
        <label>1</label>
    </ligand>
</feature>
<evidence type="ECO:0000256" key="6">
    <source>
        <dbReference type="ARBA" id="ARBA00022741"/>
    </source>
</evidence>
<feature type="binding site" evidence="10">
    <location>
        <position position="825"/>
    </location>
    <ligand>
        <name>Mg(2+)</name>
        <dbReference type="ChEBI" id="CHEBI:18420"/>
        <label>3</label>
    </ligand>
</feature>
<gene>
    <name evidence="10 13" type="primary">carB</name>
    <name evidence="13" type="ORF">P4T90_13385</name>
</gene>
<dbReference type="HAMAP" id="MF_01210_B">
    <property type="entry name" value="CPSase_L_chain_B"/>
    <property type="match status" value="1"/>
</dbReference>
<feature type="binding site" evidence="10">
    <location>
        <position position="757"/>
    </location>
    <ligand>
        <name>ATP</name>
        <dbReference type="ChEBI" id="CHEBI:30616"/>
        <label>2</label>
    </ligand>
</feature>
<dbReference type="InterPro" id="IPR016185">
    <property type="entry name" value="PreATP-grasp_dom_sf"/>
</dbReference>
<evidence type="ECO:0000256" key="1">
    <source>
        <dbReference type="ARBA" id="ARBA00009799"/>
    </source>
</evidence>
<dbReference type="PANTHER" id="PTHR11405:SF53">
    <property type="entry name" value="CARBAMOYL-PHOSPHATE SYNTHASE [AMMONIA], MITOCHONDRIAL"/>
    <property type="match status" value="1"/>
</dbReference>
<feature type="binding site" evidence="10">
    <location>
        <position position="782"/>
    </location>
    <ligand>
        <name>ATP</name>
        <dbReference type="ChEBI" id="CHEBI:30616"/>
        <label>2</label>
    </ligand>
</feature>
<feature type="binding site" evidence="10">
    <location>
        <position position="298"/>
    </location>
    <ligand>
        <name>Mn(2+)</name>
        <dbReference type="ChEBI" id="CHEBI:29035"/>
        <label>1</label>
    </ligand>
</feature>
<dbReference type="SUPFAM" id="SSF56059">
    <property type="entry name" value="Glutathione synthetase ATP-binding domain-like"/>
    <property type="match status" value="2"/>
</dbReference>
<dbReference type="InterPro" id="IPR036914">
    <property type="entry name" value="MGS-like_dom_sf"/>
</dbReference>
<evidence type="ECO:0000259" key="11">
    <source>
        <dbReference type="PROSITE" id="PS50975"/>
    </source>
</evidence>
<feature type="binding site" evidence="10">
    <location>
        <position position="284"/>
    </location>
    <ligand>
        <name>Mn(2+)</name>
        <dbReference type="ChEBI" id="CHEBI:29035"/>
        <label>1</label>
    </ligand>
</feature>
<dbReference type="EC" id="6.3.4.16" evidence="10"/>
<dbReference type="EMBL" id="JARMAB010000019">
    <property type="protein sequence ID" value="MED1204046.1"/>
    <property type="molecule type" value="Genomic_DNA"/>
</dbReference>
<dbReference type="SUPFAM" id="SSF48108">
    <property type="entry name" value="Carbamoyl phosphate synthetase, large subunit connection domain"/>
    <property type="match status" value="1"/>
</dbReference>
<organism evidence="13 14">
    <name type="scientific">Heyndrickxia acidicola</name>
    <dbReference type="NCBI Taxonomy" id="209389"/>
    <lineage>
        <taxon>Bacteria</taxon>
        <taxon>Bacillati</taxon>
        <taxon>Bacillota</taxon>
        <taxon>Bacilli</taxon>
        <taxon>Bacillales</taxon>
        <taxon>Bacillaceae</taxon>
        <taxon>Heyndrickxia</taxon>
    </lineage>
</organism>
<evidence type="ECO:0000256" key="5">
    <source>
        <dbReference type="ARBA" id="ARBA00022737"/>
    </source>
</evidence>
<dbReference type="Gene3D" id="3.30.1490.20">
    <property type="entry name" value="ATP-grasp fold, A domain"/>
    <property type="match status" value="1"/>
</dbReference>
<name>A0ABU6MH97_9BACI</name>
<keyword evidence="5 10" id="KW-0677">Repeat</keyword>
<dbReference type="InterPro" id="IPR058047">
    <property type="entry name" value="CPSase_preATP-grasp"/>
</dbReference>
<comment type="domain">
    <text evidence="10">The large subunit is composed of 2 ATP-grasp domains that are involved in binding the 2 ATP molecules needed for carbamoyl phosphate synthesis. The N-terminal ATP-grasp domain (referred to as the carboxyphosphate synthetic component) catalyzes the ATP-dependent phosphorylation of hydrogencarbonate to carboxyphosphate and the subsequent nucleophilic attack by ammonia to form a carbamate intermediate. The C-terminal ATP-grasp domain (referred to as the carbamoyl phosphate synthetic component) then catalyzes the phosphorylation of carbamate with the second ATP to form the end product carbamoyl phosphate. The reactive and unstable enzyme intermediates are sequentially channeled from one active site to the next through the interior of the protein over a distance of at least 96 A.</text>
</comment>
<feature type="binding site" evidence="10">
    <location>
        <position position="208"/>
    </location>
    <ligand>
        <name>ATP</name>
        <dbReference type="ChEBI" id="CHEBI:30616"/>
        <label>1</label>
    </ligand>
</feature>
<evidence type="ECO:0000256" key="4">
    <source>
        <dbReference type="ARBA" id="ARBA00022605"/>
    </source>
</evidence>
<reference evidence="13 14" key="1">
    <citation type="submission" date="2023-03" db="EMBL/GenBank/DDBJ databases">
        <title>Bacillus Genome Sequencing.</title>
        <authorList>
            <person name="Dunlap C."/>
        </authorList>
    </citation>
    <scope>NUCLEOTIDE SEQUENCE [LARGE SCALE GENOMIC DNA]</scope>
    <source>
        <strain evidence="13 14">B-23453</strain>
    </source>
</reference>
<feature type="binding site" evidence="10">
    <location>
        <position position="784"/>
    </location>
    <ligand>
        <name>ATP</name>
        <dbReference type="ChEBI" id="CHEBI:30616"/>
        <label>2</label>
    </ligand>
</feature>
<dbReference type="Gene3D" id="3.30.470.20">
    <property type="entry name" value="ATP-grasp fold, B domain"/>
    <property type="match status" value="2"/>
</dbReference>
<feature type="binding site" evidence="10">
    <location>
        <position position="751"/>
    </location>
    <ligand>
        <name>ATP</name>
        <dbReference type="ChEBI" id="CHEBI:30616"/>
        <label>2</label>
    </ligand>
</feature>
<evidence type="ECO:0000313" key="13">
    <source>
        <dbReference type="EMBL" id="MED1204046.1"/>
    </source>
</evidence>
<feature type="binding site" evidence="10">
    <location>
        <position position="753"/>
    </location>
    <ligand>
        <name>ATP</name>
        <dbReference type="ChEBI" id="CHEBI:30616"/>
        <label>2</label>
    </ligand>
</feature>
<feature type="binding site" evidence="10">
    <location>
        <position position="169"/>
    </location>
    <ligand>
        <name>ATP</name>
        <dbReference type="ChEBI" id="CHEBI:30616"/>
        <label>1</label>
    </ligand>
</feature>
<dbReference type="InterPro" id="IPR005480">
    <property type="entry name" value="CPSase_lsu_oligo"/>
</dbReference>
<feature type="binding site" evidence="10">
    <location>
        <position position="300"/>
    </location>
    <ligand>
        <name>Mg(2+)</name>
        <dbReference type="ChEBI" id="CHEBI:18420"/>
        <label>2</label>
    </ligand>
</feature>
<evidence type="ECO:0000256" key="10">
    <source>
        <dbReference type="HAMAP-Rule" id="MF_01210"/>
    </source>
</evidence>
<comment type="subunit">
    <text evidence="10">Composed of two chains; the small (or glutamine) chain promotes the hydrolysis of glutamine to ammonia, which is used by the large (or ammonia) chain to synthesize carbamoyl phosphate. Tetramer of heterodimers (alpha,beta)4.</text>
</comment>
<feature type="binding site" evidence="10">
    <location>
        <position position="837"/>
    </location>
    <ligand>
        <name>Mn(2+)</name>
        <dbReference type="ChEBI" id="CHEBI:29035"/>
        <label>3</label>
    </ligand>
</feature>
<dbReference type="PANTHER" id="PTHR11405">
    <property type="entry name" value="CARBAMOYLTRANSFERASE FAMILY MEMBER"/>
    <property type="match status" value="1"/>
</dbReference>